<feature type="transmembrane region" description="Helical" evidence="2">
    <location>
        <begin position="125"/>
        <end position="146"/>
    </location>
</feature>
<proteinExistence type="predicted"/>
<evidence type="ECO:0000256" key="2">
    <source>
        <dbReference type="SAM" id="Phobius"/>
    </source>
</evidence>
<evidence type="ECO:0000256" key="1">
    <source>
        <dbReference type="SAM" id="MobiDB-lite"/>
    </source>
</evidence>
<organism evidence="3 4">
    <name type="scientific">Mizuhopecten yessoensis</name>
    <name type="common">Japanese scallop</name>
    <name type="synonym">Patinopecten yessoensis</name>
    <dbReference type="NCBI Taxonomy" id="6573"/>
    <lineage>
        <taxon>Eukaryota</taxon>
        <taxon>Metazoa</taxon>
        <taxon>Spiralia</taxon>
        <taxon>Lophotrochozoa</taxon>
        <taxon>Mollusca</taxon>
        <taxon>Bivalvia</taxon>
        <taxon>Autobranchia</taxon>
        <taxon>Pteriomorphia</taxon>
        <taxon>Pectinida</taxon>
        <taxon>Pectinoidea</taxon>
        <taxon>Pectinidae</taxon>
        <taxon>Mizuhopecten</taxon>
    </lineage>
</organism>
<accession>A0A210PSJ6</accession>
<comment type="caution">
    <text evidence="3">The sequence shown here is derived from an EMBL/GenBank/DDBJ whole genome shotgun (WGS) entry which is preliminary data.</text>
</comment>
<sequence>MSSRFVSSDGNAPKELCPSNDWNSASDYNTTGTTAAITLSTDGSDQYQGFVMSYMRTGCLITTTGTTETTTDVTTETTVTTVQATSTTTTPGITTVTETQSSTTVTQTTINITNMNSAATEQDEYHIVAILVVPLNVCGSIVVIVIKKRKETSVDPEVPSTE</sequence>
<keyword evidence="2" id="KW-0472">Membrane</keyword>
<reference evidence="3 4" key="1">
    <citation type="journal article" date="2017" name="Nat. Ecol. Evol.">
        <title>Scallop genome provides insights into evolution of bilaterian karyotype and development.</title>
        <authorList>
            <person name="Wang S."/>
            <person name="Zhang J."/>
            <person name="Jiao W."/>
            <person name="Li J."/>
            <person name="Xun X."/>
            <person name="Sun Y."/>
            <person name="Guo X."/>
            <person name="Huan P."/>
            <person name="Dong B."/>
            <person name="Zhang L."/>
            <person name="Hu X."/>
            <person name="Sun X."/>
            <person name="Wang J."/>
            <person name="Zhao C."/>
            <person name="Wang Y."/>
            <person name="Wang D."/>
            <person name="Huang X."/>
            <person name="Wang R."/>
            <person name="Lv J."/>
            <person name="Li Y."/>
            <person name="Zhang Z."/>
            <person name="Liu B."/>
            <person name="Lu W."/>
            <person name="Hui Y."/>
            <person name="Liang J."/>
            <person name="Zhou Z."/>
            <person name="Hou R."/>
            <person name="Li X."/>
            <person name="Liu Y."/>
            <person name="Li H."/>
            <person name="Ning X."/>
            <person name="Lin Y."/>
            <person name="Zhao L."/>
            <person name="Xing Q."/>
            <person name="Dou J."/>
            <person name="Li Y."/>
            <person name="Mao J."/>
            <person name="Guo H."/>
            <person name="Dou H."/>
            <person name="Li T."/>
            <person name="Mu C."/>
            <person name="Jiang W."/>
            <person name="Fu Q."/>
            <person name="Fu X."/>
            <person name="Miao Y."/>
            <person name="Liu J."/>
            <person name="Yu Q."/>
            <person name="Li R."/>
            <person name="Liao H."/>
            <person name="Li X."/>
            <person name="Kong Y."/>
            <person name="Jiang Z."/>
            <person name="Chourrout D."/>
            <person name="Li R."/>
            <person name="Bao Z."/>
        </authorList>
    </citation>
    <scope>NUCLEOTIDE SEQUENCE [LARGE SCALE GENOMIC DNA]</scope>
    <source>
        <strain evidence="3 4">PY_sf001</strain>
    </source>
</reference>
<keyword evidence="4" id="KW-1185">Reference proteome</keyword>
<protein>
    <submittedName>
        <fullName evidence="3">Uncharacterized protein</fullName>
    </submittedName>
</protein>
<dbReference type="EMBL" id="NEDP02005525">
    <property type="protein sequence ID" value="OWF39455.1"/>
    <property type="molecule type" value="Genomic_DNA"/>
</dbReference>
<dbReference type="Proteomes" id="UP000242188">
    <property type="component" value="Unassembled WGS sequence"/>
</dbReference>
<name>A0A210PSJ6_MIZYE</name>
<dbReference type="AlphaFoldDB" id="A0A210PSJ6"/>
<keyword evidence="2" id="KW-1133">Transmembrane helix</keyword>
<evidence type="ECO:0000313" key="4">
    <source>
        <dbReference type="Proteomes" id="UP000242188"/>
    </source>
</evidence>
<feature type="region of interest" description="Disordered" evidence="1">
    <location>
        <begin position="1"/>
        <end position="23"/>
    </location>
</feature>
<keyword evidence="2" id="KW-0812">Transmembrane</keyword>
<feature type="compositionally biased region" description="Polar residues" evidence="1">
    <location>
        <begin position="1"/>
        <end position="10"/>
    </location>
</feature>
<evidence type="ECO:0000313" key="3">
    <source>
        <dbReference type="EMBL" id="OWF39455.1"/>
    </source>
</evidence>
<gene>
    <name evidence="3" type="ORF">KP79_PYT19855</name>
</gene>